<keyword evidence="2" id="KW-0178">Competence</keyword>
<keyword evidence="3" id="KW-1133">Transmembrane helix</keyword>
<evidence type="ECO:0000256" key="1">
    <source>
        <dbReference type="ARBA" id="ARBA00004241"/>
    </source>
</evidence>
<keyword evidence="5" id="KW-1185">Reference proteome</keyword>
<dbReference type="PROSITE" id="PS00409">
    <property type="entry name" value="PROKAR_NTER_METHYL"/>
    <property type="match status" value="1"/>
</dbReference>
<dbReference type="NCBIfam" id="NF040982">
    <property type="entry name" value="ComGD"/>
    <property type="match status" value="1"/>
</dbReference>
<dbReference type="EMBL" id="AJAT01000022">
    <property type="protein sequence ID" value="EOL41184.1"/>
    <property type="molecule type" value="Genomic_DNA"/>
</dbReference>
<dbReference type="GO" id="GO:0030420">
    <property type="term" value="P:establishment of competence for transformation"/>
    <property type="evidence" value="ECO:0007669"/>
    <property type="project" value="UniProtKB-KW"/>
</dbReference>
<accession>R3TIC1</accession>
<evidence type="ECO:0000313" key="5">
    <source>
        <dbReference type="Proteomes" id="UP000013785"/>
    </source>
</evidence>
<dbReference type="HOGENOM" id="CLU_133151_1_0_9"/>
<name>R3TIC1_9ENTE</name>
<gene>
    <name evidence="4" type="ORF">UC3_03515</name>
</gene>
<keyword evidence="3" id="KW-0812">Transmembrane</keyword>
<keyword evidence="3" id="KW-0472">Membrane</keyword>
<dbReference type="RefSeq" id="WP_010770145.1">
    <property type="nucleotide sequence ID" value="NZ_ASWE01000001.1"/>
</dbReference>
<protein>
    <submittedName>
        <fullName evidence="4">Prepilin-type N-terminal cleavage/methylation domain-containing protein</fullName>
    </submittedName>
</protein>
<dbReference type="AlphaFoldDB" id="R3TIC1"/>
<reference evidence="4 5" key="1">
    <citation type="submission" date="2013-02" db="EMBL/GenBank/DDBJ databases">
        <title>The Genome Sequence of Enterococcus phoeniculicola BAA-412.</title>
        <authorList>
            <consortium name="The Broad Institute Genome Sequencing Platform"/>
            <consortium name="The Broad Institute Genome Sequencing Center for Infectious Disease"/>
            <person name="Earl A.M."/>
            <person name="Gilmore M.S."/>
            <person name="Lebreton F."/>
            <person name="Walker B."/>
            <person name="Young S.K."/>
            <person name="Zeng Q."/>
            <person name="Gargeya S."/>
            <person name="Fitzgerald M."/>
            <person name="Haas B."/>
            <person name="Abouelleil A."/>
            <person name="Alvarado L."/>
            <person name="Arachchi H.M."/>
            <person name="Berlin A.M."/>
            <person name="Chapman S.B."/>
            <person name="Dewar J."/>
            <person name="Goldberg J."/>
            <person name="Griggs A."/>
            <person name="Gujja S."/>
            <person name="Hansen M."/>
            <person name="Howarth C."/>
            <person name="Imamovic A."/>
            <person name="Larimer J."/>
            <person name="McCowan C."/>
            <person name="Murphy C."/>
            <person name="Neiman D."/>
            <person name="Pearson M."/>
            <person name="Priest M."/>
            <person name="Roberts A."/>
            <person name="Saif S."/>
            <person name="Shea T."/>
            <person name="Sisk P."/>
            <person name="Sykes S."/>
            <person name="Wortman J."/>
            <person name="Nusbaum C."/>
            <person name="Birren B."/>
        </authorList>
    </citation>
    <scope>NUCLEOTIDE SEQUENCE [LARGE SCALE GENOMIC DNA]</scope>
    <source>
        <strain evidence="4 5">ATCC BAA-412</strain>
    </source>
</reference>
<sequence>MRKKEARGFTLVESLITLFVVTSFTLLPTLSTIRLQDKIEIEQFFASLEKRILASQQAAITGMLPSEMQITDSSIYFRTLVSTGIDWSLLIIPKELVYTGTSKLVFSMNSGNNSSLSKMSFYWKEKKETISYQFQLGSGRYIKKIE</sequence>
<dbReference type="OrthoDB" id="2199641at2"/>
<dbReference type="STRING" id="154621.RV11_GL001811"/>
<dbReference type="NCBIfam" id="TIGR02532">
    <property type="entry name" value="IV_pilin_GFxxxE"/>
    <property type="match status" value="1"/>
</dbReference>
<evidence type="ECO:0000256" key="3">
    <source>
        <dbReference type="SAM" id="Phobius"/>
    </source>
</evidence>
<feature type="transmembrane region" description="Helical" evidence="3">
    <location>
        <begin position="12"/>
        <end position="30"/>
    </location>
</feature>
<dbReference type="InterPro" id="IPR016785">
    <property type="entry name" value="ComGD"/>
</dbReference>
<comment type="subcellular location">
    <subcellularLocation>
        <location evidence="1">Cell surface</location>
    </subcellularLocation>
</comment>
<dbReference type="Proteomes" id="UP000013785">
    <property type="component" value="Unassembled WGS sequence"/>
</dbReference>
<dbReference type="GO" id="GO:0009986">
    <property type="term" value="C:cell surface"/>
    <property type="evidence" value="ECO:0007669"/>
    <property type="project" value="UniProtKB-SubCell"/>
</dbReference>
<dbReference type="eggNOG" id="ENOG50330MA">
    <property type="taxonomic scope" value="Bacteria"/>
</dbReference>
<proteinExistence type="predicted"/>
<dbReference type="PATRIC" id="fig|1158610.3.peg.3512"/>
<dbReference type="InterPro" id="IPR012902">
    <property type="entry name" value="N_methyl_site"/>
</dbReference>
<comment type="caution">
    <text evidence="4">The sequence shown here is derived from an EMBL/GenBank/DDBJ whole genome shotgun (WGS) entry which is preliminary data.</text>
</comment>
<evidence type="ECO:0000256" key="2">
    <source>
        <dbReference type="ARBA" id="ARBA00023287"/>
    </source>
</evidence>
<evidence type="ECO:0000313" key="4">
    <source>
        <dbReference type="EMBL" id="EOL41184.1"/>
    </source>
</evidence>
<organism evidence="4 5">
    <name type="scientific">Enterococcus phoeniculicola ATCC BAA-412</name>
    <dbReference type="NCBI Taxonomy" id="1158610"/>
    <lineage>
        <taxon>Bacteria</taxon>
        <taxon>Bacillati</taxon>
        <taxon>Bacillota</taxon>
        <taxon>Bacilli</taxon>
        <taxon>Lactobacillales</taxon>
        <taxon>Enterococcaceae</taxon>
        <taxon>Enterococcus</taxon>
    </lineage>
</organism>